<evidence type="ECO:0000313" key="1">
    <source>
        <dbReference type="EMBL" id="KAF4471778.1"/>
    </source>
</evidence>
<protein>
    <submittedName>
        <fullName evidence="1">Uncharacterized protein</fullName>
    </submittedName>
</protein>
<gene>
    <name evidence="1" type="ORF">FALBO_1310</name>
</gene>
<accession>A0A8H4LLW7</accession>
<dbReference type="OrthoDB" id="3431997at2759"/>
<name>A0A8H4LLW7_9HYPO</name>
<dbReference type="EMBL" id="JAADYS010000166">
    <property type="protein sequence ID" value="KAF4471778.1"/>
    <property type="molecule type" value="Genomic_DNA"/>
</dbReference>
<sequence>MTSQTAGPSRLFQTDRSVFSSHYDVNSNRPESVSFYVDVSSFTPGKPDLTLHKGVSTNDPVVAACHLPKFSGGLKFGLASPAGPDLMNWEELTRQWLLTASEYR</sequence>
<comment type="caution">
    <text evidence="1">The sequence shown here is derived from an EMBL/GenBank/DDBJ whole genome shotgun (WGS) entry which is preliminary data.</text>
</comment>
<dbReference type="Proteomes" id="UP000554235">
    <property type="component" value="Unassembled WGS sequence"/>
</dbReference>
<reference evidence="1 2" key="1">
    <citation type="submission" date="2020-01" db="EMBL/GenBank/DDBJ databases">
        <title>Identification and distribution of gene clusters putatively required for synthesis of sphingolipid metabolism inhibitors in phylogenetically diverse species of the filamentous fungus Fusarium.</title>
        <authorList>
            <person name="Kim H.-S."/>
            <person name="Busman M."/>
            <person name="Brown D.W."/>
            <person name="Divon H."/>
            <person name="Uhlig S."/>
            <person name="Proctor R.H."/>
        </authorList>
    </citation>
    <scope>NUCLEOTIDE SEQUENCE [LARGE SCALE GENOMIC DNA]</scope>
    <source>
        <strain evidence="1 2">NRRL 20459</strain>
    </source>
</reference>
<evidence type="ECO:0000313" key="2">
    <source>
        <dbReference type="Proteomes" id="UP000554235"/>
    </source>
</evidence>
<organism evidence="1 2">
    <name type="scientific">Fusarium albosuccineum</name>
    <dbReference type="NCBI Taxonomy" id="1237068"/>
    <lineage>
        <taxon>Eukaryota</taxon>
        <taxon>Fungi</taxon>
        <taxon>Dikarya</taxon>
        <taxon>Ascomycota</taxon>
        <taxon>Pezizomycotina</taxon>
        <taxon>Sordariomycetes</taxon>
        <taxon>Hypocreomycetidae</taxon>
        <taxon>Hypocreales</taxon>
        <taxon>Nectriaceae</taxon>
        <taxon>Fusarium</taxon>
        <taxon>Fusarium decemcellulare species complex</taxon>
    </lineage>
</organism>
<proteinExistence type="predicted"/>
<keyword evidence="2" id="KW-1185">Reference proteome</keyword>
<dbReference type="AlphaFoldDB" id="A0A8H4LLW7"/>